<dbReference type="InterPro" id="IPR049150">
    <property type="entry name" value="EFR3_HEAT-like_rpt"/>
</dbReference>
<feature type="region of interest" description="Disordered" evidence="2">
    <location>
        <begin position="718"/>
        <end position="738"/>
    </location>
</feature>
<dbReference type="PANTHER" id="PTHR47766:SF1">
    <property type="entry name" value="PROTEIN EFR3"/>
    <property type="match status" value="1"/>
</dbReference>
<dbReference type="OMA" id="VGTKYQT"/>
<dbReference type="Pfam" id="PF21072">
    <property type="entry name" value="EFR3"/>
    <property type="match status" value="1"/>
</dbReference>
<comment type="similarity">
    <text evidence="1">Belongs to the EFR3 family.</text>
</comment>
<feature type="region of interest" description="Disordered" evidence="2">
    <location>
        <begin position="802"/>
        <end position="825"/>
    </location>
</feature>
<dbReference type="InterPro" id="IPR016024">
    <property type="entry name" value="ARM-type_fold"/>
</dbReference>
<organism evidence="3 4">
    <name type="scientific">Conidiobolus coronatus (strain ATCC 28846 / CBS 209.66 / NRRL 28638)</name>
    <name type="common">Delacroixia coronata</name>
    <dbReference type="NCBI Taxonomy" id="796925"/>
    <lineage>
        <taxon>Eukaryota</taxon>
        <taxon>Fungi</taxon>
        <taxon>Fungi incertae sedis</taxon>
        <taxon>Zoopagomycota</taxon>
        <taxon>Entomophthoromycotina</taxon>
        <taxon>Entomophthoromycetes</taxon>
        <taxon>Entomophthorales</taxon>
        <taxon>Ancylistaceae</taxon>
        <taxon>Conidiobolus</taxon>
    </lineage>
</organism>
<gene>
    <name evidence="3" type="ORF">CONCODRAFT_78814</name>
</gene>
<feature type="compositionally biased region" description="Polar residues" evidence="2">
    <location>
        <begin position="802"/>
        <end position="817"/>
    </location>
</feature>
<dbReference type="STRING" id="796925.A0A137P6D7"/>
<protein>
    <recommendedName>
        <fullName evidence="5">Protein EFR3</fullName>
    </recommendedName>
</protein>
<evidence type="ECO:0000313" key="4">
    <source>
        <dbReference type="Proteomes" id="UP000070444"/>
    </source>
</evidence>
<dbReference type="GO" id="GO:0072659">
    <property type="term" value="P:protein localization to plasma membrane"/>
    <property type="evidence" value="ECO:0007669"/>
    <property type="project" value="InterPro"/>
</dbReference>
<evidence type="ECO:0000256" key="1">
    <source>
        <dbReference type="ARBA" id="ARBA00010216"/>
    </source>
</evidence>
<dbReference type="EMBL" id="KQ964500">
    <property type="protein sequence ID" value="KXN70494.1"/>
    <property type="molecule type" value="Genomic_DNA"/>
</dbReference>
<dbReference type="InterPro" id="IPR039786">
    <property type="entry name" value="EFR3"/>
</dbReference>
<sequence length="825" mass="93670">MALFPSKHATLINNCYPSQPGDFIPKSNELSYLQFYANSRPEKLTKVGVFLEKKIVSDLWKKRNDHVHVSLSIWQSLITTNPSQINLFAEPFLKSIYNIISSNDLSLLPVATETLNVFYQVKGKHLINSDPEIADCNLKILNFYSDYATSENQDTSSKLSQRYYGIWGLLGISQSEESLSSDSKTYLERIIPSILANATKPVLEADKLDEKMVIPEDLKPPSNIAPDDINRLACFGIHQLLSGGSVIHVKTVMELILKYLDNNNVWGHEKHVTDVLQLSSNSVQDQFGYIPVAAVLRHFEVSHPQNNNGSSKQEENLQNSTHVLKAKTLITALASLLSNRKSYVGISILEILNTLIIQLLIQEKVIHDVENHRVSSEKCNLKDLKSLQTRTISSISSLGTHIYYSDQIIDILSFLTNKLKINSSTTEKKDDDIDHNRIVILKTMTEIIRQFHKQYPKMDSPPKCNLSLSILNPLFTLFTCNDPLSKFQLKEFLVELTNNLSFYSRMGIIHDIEFVNSLNQNVYQYVRSIQPSNWIDLVIIFQILEVLYPAFGDNGLFSVIPLLFKFQDMDPDVEDVLLYKHTLLHNLVNVYFDNLGVKLSNQELREYTQSIHALKQANNQWIPNLSQLIADPTLEQKWDLPLEHAISYETGNVEKGESLDFSRGSHMLDRQKVISILLNDPILKPNITKDVKIKLYQEYNPDKAQLEFQQSKYRIRSSTTFRTKSKPNSPKSPAGVPNINLEPVKVLKVESLKEALNPLYITEGSSDMDSDSDIQATSLYNSRRSPRDSSRADVNSLLKTINGSQTTGRRSNISLVNGPNFPYNH</sequence>
<proteinExistence type="inferred from homology"/>
<dbReference type="Proteomes" id="UP000070444">
    <property type="component" value="Unassembled WGS sequence"/>
</dbReference>
<evidence type="ECO:0000256" key="2">
    <source>
        <dbReference type="SAM" id="MobiDB-lite"/>
    </source>
</evidence>
<keyword evidence="4" id="KW-1185">Reference proteome</keyword>
<dbReference type="OrthoDB" id="19232at2759"/>
<dbReference type="SUPFAM" id="SSF48371">
    <property type="entry name" value="ARM repeat"/>
    <property type="match status" value="1"/>
</dbReference>
<evidence type="ECO:0000313" key="3">
    <source>
        <dbReference type="EMBL" id="KXN70494.1"/>
    </source>
</evidence>
<accession>A0A137P6D7</accession>
<dbReference type="AlphaFoldDB" id="A0A137P6D7"/>
<reference evidence="3 4" key="1">
    <citation type="journal article" date="2015" name="Genome Biol. Evol.">
        <title>Phylogenomic analyses indicate that early fungi evolved digesting cell walls of algal ancestors of land plants.</title>
        <authorList>
            <person name="Chang Y."/>
            <person name="Wang S."/>
            <person name="Sekimoto S."/>
            <person name="Aerts A.L."/>
            <person name="Choi C."/>
            <person name="Clum A."/>
            <person name="LaButti K.M."/>
            <person name="Lindquist E.A."/>
            <person name="Yee Ngan C."/>
            <person name="Ohm R.A."/>
            <person name="Salamov A.A."/>
            <person name="Grigoriev I.V."/>
            <person name="Spatafora J.W."/>
            <person name="Berbee M.L."/>
        </authorList>
    </citation>
    <scope>NUCLEOTIDE SEQUENCE [LARGE SCALE GENOMIC DNA]</scope>
    <source>
        <strain evidence="3 4">NRRL 28638</strain>
    </source>
</reference>
<feature type="compositionally biased region" description="Polar residues" evidence="2">
    <location>
        <begin position="718"/>
        <end position="731"/>
    </location>
</feature>
<evidence type="ECO:0008006" key="5">
    <source>
        <dbReference type="Google" id="ProtNLM"/>
    </source>
</evidence>
<name>A0A137P6D7_CONC2</name>
<dbReference type="PANTHER" id="PTHR47766">
    <property type="entry name" value="PROTEIN EFR3"/>
    <property type="match status" value="1"/>
</dbReference>